<dbReference type="Gene3D" id="3.30.457.50">
    <property type="entry name" value="Chromosome segregation protein Spc25"/>
    <property type="match status" value="1"/>
</dbReference>
<accession>A0A2A4JS26</accession>
<keyword evidence="7 9" id="KW-0131">Cell cycle</keyword>
<evidence type="ECO:0000256" key="10">
    <source>
        <dbReference type="SAM" id="Coils"/>
    </source>
</evidence>
<dbReference type="InterPro" id="IPR013255">
    <property type="entry name" value="Spc25_C"/>
</dbReference>
<evidence type="ECO:0000256" key="1">
    <source>
        <dbReference type="ARBA" id="ARBA00004584"/>
    </source>
</evidence>
<feature type="domain" description="Chromosome segregation protein Spc25 C-terminal" evidence="11">
    <location>
        <begin position="137"/>
        <end position="203"/>
    </location>
</feature>
<comment type="similarity">
    <text evidence="2 9">Belongs to the SPC25 family.</text>
</comment>
<proteinExistence type="inferred from homology"/>
<keyword evidence="6 10" id="KW-0175">Coiled coil</keyword>
<keyword evidence="4 9" id="KW-0132">Cell division</keyword>
<dbReference type="EMBL" id="NWSH01000726">
    <property type="protein sequence ID" value="PCG74566.1"/>
    <property type="molecule type" value="Genomic_DNA"/>
</dbReference>
<keyword evidence="9" id="KW-0995">Kinetochore</keyword>
<evidence type="ECO:0000256" key="7">
    <source>
        <dbReference type="ARBA" id="ARBA00023306"/>
    </source>
</evidence>
<comment type="caution">
    <text evidence="12">The sequence shown here is derived from an EMBL/GenBank/DDBJ whole genome shotgun (WGS) entry which is preliminary data.</text>
</comment>
<dbReference type="GO" id="GO:0051301">
    <property type="term" value="P:cell division"/>
    <property type="evidence" value="ECO:0007669"/>
    <property type="project" value="UniProtKB-UniRule"/>
</dbReference>
<evidence type="ECO:0000259" key="11">
    <source>
        <dbReference type="Pfam" id="PF08234"/>
    </source>
</evidence>
<comment type="function">
    <text evidence="9">Acts as a component of the essential kinetochore-associated NDC80 complex, which is required for chromosome segregation and spindle checkpoint activity.</text>
</comment>
<dbReference type="GO" id="GO:0007059">
    <property type="term" value="P:chromosome segregation"/>
    <property type="evidence" value="ECO:0007669"/>
    <property type="project" value="InterPro"/>
</dbReference>
<evidence type="ECO:0000256" key="4">
    <source>
        <dbReference type="ARBA" id="ARBA00022618"/>
    </source>
</evidence>
<dbReference type="GO" id="GO:0005634">
    <property type="term" value="C:nucleus"/>
    <property type="evidence" value="ECO:0007669"/>
    <property type="project" value="UniProtKB-SubCell"/>
</dbReference>
<evidence type="ECO:0000256" key="6">
    <source>
        <dbReference type="ARBA" id="ARBA00023054"/>
    </source>
</evidence>
<name>A0A2A4JS26_HELVI</name>
<organism evidence="12">
    <name type="scientific">Heliothis virescens</name>
    <name type="common">Tobacco budworm moth</name>
    <dbReference type="NCBI Taxonomy" id="7102"/>
    <lineage>
        <taxon>Eukaryota</taxon>
        <taxon>Metazoa</taxon>
        <taxon>Ecdysozoa</taxon>
        <taxon>Arthropoda</taxon>
        <taxon>Hexapoda</taxon>
        <taxon>Insecta</taxon>
        <taxon>Pterygota</taxon>
        <taxon>Neoptera</taxon>
        <taxon>Endopterygota</taxon>
        <taxon>Lepidoptera</taxon>
        <taxon>Glossata</taxon>
        <taxon>Ditrysia</taxon>
        <taxon>Noctuoidea</taxon>
        <taxon>Noctuidae</taxon>
        <taxon>Heliothinae</taxon>
        <taxon>Heliothis</taxon>
    </lineage>
</organism>
<dbReference type="GO" id="GO:0031262">
    <property type="term" value="C:Ndc80 complex"/>
    <property type="evidence" value="ECO:0007669"/>
    <property type="project" value="InterPro"/>
</dbReference>
<gene>
    <name evidence="12" type="ORF">B5V51_13110</name>
</gene>
<keyword evidence="5 9" id="KW-0498">Mitosis</keyword>
<evidence type="ECO:0000256" key="3">
    <source>
        <dbReference type="ARBA" id="ARBA00022454"/>
    </source>
</evidence>
<comment type="subcellular location">
    <subcellularLocation>
        <location evidence="1">Chromosome</location>
        <location evidence="1">Centromere</location>
    </subcellularLocation>
    <subcellularLocation>
        <location evidence="9">Nucleus</location>
    </subcellularLocation>
    <subcellularLocation>
        <location evidence="9">Chromosome</location>
        <location evidence="9">Centromere</location>
        <location evidence="9">Kinetochore</location>
    </subcellularLocation>
</comment>
<keyword evidence="8 9" id="KW-0137">Centromere</keyword>
<evidence type="ECO:0000256" key="8">
    <source>
        <dbReference type="ARBA" id="ARBA00023328"/>
    </source>
</evidence>
<keyword evidence="3 9" id="KW-0158">Chromosome</keyword>
<dbReference type="Pfam" id="PF08234">
    <property type="entry name" value="Spindle_Spc25"/>
    <property type="match status" value="1"/>
</dbReference>
<dbReference type="AlphaFoldDB" id="A0A2A4JS26"/>
<keyword evidence="9" id="KW-0539">Nucleus</keyword>
<evidence type="ECO:0000256" key="9">
    <source>
        <dbReference type="RuleBase" id="RU367150"/>
    </source>
</evidence>
<comment type="subunit">
    <text evidence="9">Component of the NDC80 complex.</text>
</comment>
<protein>
    <recommendedName>
        <fullName evidence="9">Kinetochore protein SPC25</fullName>
    </recommendedName>
</protein>
<sequence>MSIIEQNRYTKLNLNNIEENCYLEFEAKVESLNEHIINIIENGFKDKKFNSNDNVLQNNDEELKVLVEQNKQLRYSIDTKLNEISQQKNQYENYKKDQKLLSQEIKETHEAFLMAKKYYKKFLKIYYTIESKSEGSQTIFIQFFTEAKKESENYSVRLVRNTNTGCYQLSTVKPKLKAFEELNNKLLETNDVPGALCCIRQAFLKAKMYKK</sequence>
<evidence type="ECO:0000256" key="5">
    <source>
        <dbReference type="ARBA" id="ARBA00022776"/>
    </source>
</evidence>
<feature type="coiled-coil region" evidence="10">
    <location>
        <begin position="77"/>
        <end position="111"/>
    </location>
</feature>
<evidence type="ECO:0000256" key="2">
    <source>
        <dbReference type="ARBA" id="ARBA00006379"/>
    </source>
</evidence>
<evidence type="ECO:0000313" key="12">
    <source>
        <dbReference type="EMBL" id="PCG74566.1"/>
    </source>
</evidence>
<reference evidence="12" key="1">
    <citation type="submission" date="2017-09" db="EMBL/GenBank/DDBJ databases">
        <title>Contemporary evolution of a Lepidopteran species, Heliothis virescens, in response to modern agricultural practices.</title>
        <authorList>
            <person name="Fritz M.L."/>
            <person name="Deyonke A.M."/>
            <person name="Papanicolaou A."/>
            <person name="Micinski S."/>
            <person name="Westbrook J."/>
            <person name="Gould F."/>
        </authorList>
    </citation>
    <scope>NUCLEOTIDE SEQUENCE [LARGE SCALE GENOMIC DNA]</scope>
    <source>
        <strain evidence="12">HvINT-</strain>
        <tissue evidence="12">Whole body</tissue>
    </source>
</reference>